<comment type="caution">
    <text evidence="7">The sequence shown here is derived from an EMBL/GenBank/DDBJ whole genome shotgun (WGS) entry which is preliminary data.</text>
</comment>
<dbReference type="Pfam" id="PF03462">
    <property type="entry name" value="PCRF"/>
    <property type="match status" value="1"/>
</dbReference>
<dbReference type="Gene3D" id="3.30.160.20">
    <property type="match status" value="1"/>
</dbReference>
<name>A0A1F8GSU2_9BACT</name>
<reference evidence="7 8" key="1">
    <citation type="journal article" date="2016" name="Nat. Commun.">
        <title>Thousands of microbial genomes shed light on interconnected biogeochemical processes in an aquifer system.</title>
        <authorList>
            <person name="Anantharaman K."/>
            <person name="Brown C.T."/>
            <person name="Hug L.A."/>
            <person name="Sharon I."/>
            <person name="Castelle C.J."/>
            <person name="Probst A.J."/>
            <person name="Thomas B.C."/>
            <person name="Singh A."/>
            <person name="Wilkins M.J."/>
            <person name="Karaoz U."/>
            <person name="Brodie E.L."/>
            <person name="Williams K.H."/>
            <person name="Hubbard S.S."/>
            <person name="Banfield J.F."/>
        </authorList>
    </citation>
    <scope>NUCLEOTIDE SEQUENCE [LARGE SCALE GENOMIC DNA]</scope>
</reference>
<dbReference type="PROSITE" id="PS00745">
    <property type="entry name" value="RF_PROK_I"/>
    <property type="match status" value="1"/>
</dbReference>
<dbReference type="SUPFAM" id="SSF75620">
    <property type="entry name" value="Release factor"/>
    <property type="match status" value="1"/>
</dbReference>
<dbReference type="AlphaFoldDB" id="A0A1F8GSU2"/>
<evidence type="ECO:0000256" key="4">
    <source>
        <dbReference type="ARBA" id="ARBA00022917"/>
    </source>
</evidence>
<evidence type="ECO:0000259" key="6">
    <source>
        <dbReference type="PROSITE" id="PS00745"/>
    </source>
</evidence>
<feature type="region of interest" description="Disordered" evidence="5">
    <location>
        <begin position="212"/>
        <end position="236"/>
    </location>
</feature>
<dbReference type="Pfam" id="PF00472">
    <property type="entry name" value="RF-1"/>
    <property type="match status" value="1"/>
</dbReference>
<dbReference type="PANTHER" id="PTHR43804">
    <property type="entry name" value="LD18447P"/>
    <property type="match status" value="1"/>
</dbReference>
<gene>
    <name evidence="7" type="ORF">A2941_02445</name>
</gene>
<evidence type="ECO:0000313" key="8">
    <source>
        <dbReference type="Proteomes" id="UP000178444"/>
    </source>
</evidence>
<dbReference type="GO" id="GO:0005737">
    <property type="term" value="C:cytoplasm"/>
    <property type="evidence" value="ECO:0007669"/>
    <property type="project" value="UniProtKB-ARBA"/>
</dbReference>
<comment type="similarity">
    <text evidence="2">Belongs to the prokaryotic/mitochondrial release factor family.</text>
</comment>
<dbReference type="PANTHER" id="PTHR43804:SF7">
    <property type="entry name" value="LD18447P"/>
    <property type="match status" value="1"/>
</dbReference>
<feature type="domain" description="Prokaryotic-type class I peptide chain release factors" evidence="6">
    <location>
        <begin position="152"/>
        <end position="168"/>
    </location>
</feature>
<sequence>MSDYNWKQWQNYKKPGSPAGALALGPPAGRKTGHEAIVEIRAGAGGDEASLFAAELFNMYKKYSALKGWEFEMIDSNQTSLGGFKSVVFELHGPGAFEKMRYESGVHRVQRVPKTEKSGRVHTSTVTVAVLPKATESEVIIKPDEIEVSFSRAGGPGGQNVNKVETAVRITHKPTGFVVSSRSERSQHANREKGMELLRSKLLELKRMEETGNVSEERRKQIGAGDRSEKIRTYNFPQDRITDHRIKKSWSNMEKILAGDLDKPIDALEASSVS</sequence>
<dbReference type="InterPro" id="IPR050057">
    <property type="entry name" value="Prokaryotic/Mito_RF"/>
</dbReference>
<evidence type="ECO:0000256" key="5">
    <source>
        <dbReference type="SAM" id="MobiDB-lite"/>
    </source>
</evidence>
<evidence type="ECO:0000256" key="3">
    <source>
        <dbReference type="ARBA" id="ARBA00022481"/>
    </source>
</evidence>
<feature type="compositionally biased region" description="Basic and acidic residues" evidence="5">
    <location>
        <begin position="212"/>
        <end position="232"/>
    </location>
</feature>
<keyword evidence="4" id="KW-0648">Protein biosynthesis</keyword>
<accession>A0A1F8GSU2</accession>
<dbReference type="InterPro" id="IPR005139">
    <property type="entry name" value="PCRF"/>
</dbReference>
<dbReference type="Proteomes" id="UP000178444">
    <property type="component" value="Unassembled WGS sequence"/>
</dbReference>
<dbReference type="InterPro" id="IPR045853">
    <property type="entry name" value="Pep_chain_release_fac_I_sf"/>
</dbReference>
<dbReference type="Gene3D" id="3.30.70.1660">
    <property type="match status" value="1"/>
</dbReference>
<evidence type="ECO:0000313" key="7">
    <source>
        <dbReference type="EMBL" id="OGN27718.1"/>
    </source>
</evidence>
<comment type="function">
    <text evidence="1">Peptide chain release factor 1 directs the termination of translation in response to the peptide chain termination codons UAG and UAA.</text>
</comment>
<proteinExistence type="inferred from homology"/>
<keyword evidence="3" id="KW-0488">Methylation</keyword>
<evidence type="ECO:0000256" key="1">
    <source>
        <dbReference type="ARBA" id="ARBA00002986"/>
    </source>
</evidence>
<dbReference type="EMBL" id="MGKO01000007">
    <property type="protein sequence ID" value="OGN27718.1"/>
    <property type="molecule type" value="Genomic_DNA"/>
</dbReference>
<evidence type="ECO:0000256" key="2">
    <source>
        <dbReference type="ARBA" id="ARBA00010835"/>
    </source>
</evidence>
<protein>
    <submittedName>
        <fullName evidence="7">Peptide chain release factor 1</fullName>
    </submittedName>
</protein>
<dbReference type="FunFam" id="3.30.70.1660:FF:000002">
    <property type="entry name" value="Peptide chain release factor 1"/>
    <property type="match status" value="1"/>
</dbReference>
<dbReference type="InterPro" id="IPR000352">
    <property type="entry name" value="Pep_chain_release_fac_I"/>
</dbReference>
<dbReference type="SMART" id="SM00937">
    <property type="entry name" value="PCRF"/>
    <property type="match status" value="1"/>
</dbReference>
<dbReference type="GO" id="GO:0003747">
    <property type="term" value="F:translation release factor activity"/>
    <property type="evidence" value="ECO:0007669"/>
    <property type="project" value="InterPro"/>
</dbReference>
<organism evidence="7 8">
    <name type="scientific">Candidatus Yanofskybacteria bacterium RIFCSPLOWO2_01_FULL_49_17</name>
    <dbReference type="NCBI Taxonomy" id="1802700"/>
    <lineage>
        <taxon>Bacteria</taxon>
        <taxon>Candidatus Yanofskyibacteriota</taxon>
    </lineage>
</organism>